<evidence type="ECO:0000256" key="3">
    <source>
        <dbReference type="ARBA" id="ARBA00022553"/>
    </source>
</evidence>
<keyword evidence="7" id="KW-1133">Transmembrane helix</keyword>
<evidence type="ECO:0000313" key="9">
    <source>
        <dbReference type="EMBL" id="MCP1334795.1"/>
    </source>
</evidence>
<evidence type="ECO:0000256" key="6">
    <source>
        <dbReference type="SAM" id="MobiDB-lite"/>
    </source>
</evidence>
<feature type="transmembrane region" description="Helical" evidence="7">
    <location>
        <begin position="20"/>
        <end position="36"/>
    </location>
</feature>
<dbReference type="Pfam" id="PF02518">
    <property type="entry name" value="HATPase_c"/>
    <property type="match status" value="1"/>
</dbReference>
<feature type="region of interest" description="Disordered" evidence="6">
    <location>
        <begin position="373"/>
        <end position="396"/>
    </location>
</feature>
<dbReference type="GO" id="GO:0000155">
    <property type="term" value="F:phosphorelay sensor kinase activity"/>
    <property type="evidence" value="ECO:0007669"/>
    <property type="project" value="InterPro"/>
</dbReference>
<dbReference type="InterPro" id="IPR036097">
    <property type="entry name" value="HisK_dim/P_sf"/>
</dbReference>
<keyword evidence="4" id="KW-0808">Transferase</keyword>
<keyword evidence="7" id="KW-0812">Transmembrane</keyword>
<evidence type="ECO:0000256" key="5">
    <source>
        <dbReference type="ARBA" id="ARBA00022777"/>
    </source>
</evidence>
<dbReference type="RefSeq" id="WP_269330764.1">
    <property type="nucleotide sequence ID" value="NZ_JAMZFT010000001.1"/>
</dbReference>
<keyword evidence="5 9" id="KW-0418">Kinase</keyword>
<dbReference type="SMART" id="SM00387">
    <property type="entry name" value="HATPase_c"/>
    <property type="match status" value="1"/>
</dbReference>
<keyword evidence="10" id="KW-1185">Reference proteome</keyword>
<comment type="catalytic activity">
    <reaction evidence="1">
        <text>ATP + protein L-histidine = ADP + protein N-phospho-L-histidine.</text>
        <dbReference type="EC" id="2.7.13.3"/>
    </reaction>
</comment>
<dbReference type="InterPro" id="IPR003594">
    <property type="entry name" value="HATPase_dom"/>
</dbReference>
<dbReference type="CDD" id="cd00082">
    <property type="entry name" value="HisKA"/>
    <property type="match status" value="1"/>
</dbReference>
<dbReference type="GO" id="GO:0009927">
    <property type="term" value="F:histidine phosphotransfer kinase activity"/>
    <property type="evidence" value="ECO:0007669"/>
    <property type="project" value="TreeGrafter"/>
</dbReference>
<dbReference type="Pfam" id="PF00512">
    <property type="entry name" value="HisKA"/>
    <property type="match status" value="1"/>
</dbReference>
<accession>A0A9J6PBA3</accession>
<dbReference type="EMBL" id="JAMZFT010000001">
    <property type="protein sequence ID" value="MCP1334795.1"/>
    <property type="molecule type" value="Genomic_DNA"/>
</dbReference>
<protein>
    <recommendedName>
        <fullName evidence="2">histidine kinase</fullName>
        <ecNumber evidence="2">2.7.13.3</ecNumber>
    </recommendedName>
</protein>
<dbReference type="SUPFAM" id="SSF47384">
    <property type="entry name" value="Homodimeric domain of signal transducing histidine kinase"/>
    <property type="match status" value="1"/>
</dbReference>
<dbReference type="SMART" id="SM00388">
    <property type="entry name" value="HisKA"/>
    <property type="match status" value="1"/>
</dbReference>
<evidence type="ECO:0000256" key="4">
    <source>
        <dbReference type="ARBA" id="ARBA00022679"/>
    </source>
</evidence>
<evidence type="ECO:0000256" key="2">
    <source>
        <dbReference type="ARBA" id="ARBA00012438"/>
    </source>
</evidence>
<dbReference type="InterPro" id="IPR036890">
    <property type="entry name" value="HATPase_C_sf"/>
</dbReference>
<name>A0A9J6PBA3_9PROT</name>
<reference evidence="9" key="1">
    <citation type="submission" date="2022-06" db="EMBL/GenBank/DDBJ databases">
        <title>Isolation and Genomics of Futiania mangrovii gen. nov., sp. nov., a Rare and Metabolically-versatile member in the Class Alphaproteobacteria.</title>
        <authorList>
            <person name="Liu L."/>
            <person name="Huang W.-C."/>
            <person name="Pan J."/>
            <person name="Li J."/>
            <person name="Huang Y."/>
            <person name="Du H."/>
            <person name="Liu Y."/>
            <person name="Li M."/>
        </authorList>
    </citation>
    <scope>NUCLEOTIDE SEQUENCE</scope>
    <source>
        <strain evidence="9">FT118</strain>
    </source>
</reference>
<dbReference type="PROSITE" id="PS50109">
    <property type="entry name" value="HIS_KIN"/>
    <property type="match status" value="1"/>
</dbReference>
<dbReference type="Proteomes" id="UP001055804">
    <property type="component" value="Unassembled WGS sequence"/>
</dbReference>
<dbReference type="GO" id="GO:0005886">
    <property type="term" value="C:plasma membrane"/>
    <property type="evidence" value="ECO:0007669"/>
    <property type="project" value="TreeGrafter"/>
</dbReference>
<dbReference type="Gene3D" id="1.10.287.130">
    <property type="match status" value="1"/>
</dbReference>
<evidence type="ECO:0000313" key="10">
    <source>
        <dbReference type="Proteomes" id="UP001055804"/>
    </source>
</evidence>
<evidence type="ECO:0000256" key="7">
    <source>
        <dbReference type="SAM" id="Phobius"/>
    </source>
</evidence>
<dbReference type="PRINTS" id="PR00344">
    <property type="entry name" value="BCTRLSENSOR"/>
</dbReference>
<dbReference type="InterPro" id="IPR004358">
    <property type="entry name" value="Sig_transdc_His_kin-like_C"/>
</dbReference>
<dbReference type="Gene3D" id="3.30.565.10">
    <property type="entry name" value="Histidine kinase-like ATPase, C-terminal domain"/>
    <property type="match status" value="1"/>
</dbReference>
<dbReference type="AlphaFoldDB" id="A0A9J6PBA3"/>
<organism evidence="9 10">
    <name type="scientific">Futiania mangrovi</name>
    <dbReference type="NCBI Taxonomy" id="2959716"/>
    <lineage>
        <taxon>Bacteria</taxon>
        <taxon>Pseudomonadati</taxon>
        <taxon>Pseudomonadota</taxon>
        <taxon>Alphaproteobacteria</taxon>
        <taxon>Futianiales</taxon>
        <taxon>Futianiaceae</taxon>
        <taxon>Futiania</taxon>
    </lineage>
</organism>
<sequence length="396" mass="42505">MLRLWEMLREDRDAARCAKLVAGAAFGGAFASLLLPLGPLSILVLAAAFGGAIGFALARRQRTHVNPGAIFESAAERAEDPLSAEELRLLARRCNAEPDVLTVWYQQMMERFRTEVQSREAAIAAAREAQEAAERANLARAQFLTNMSHELRTPLNAVIGMSDVMRRQTFGPLGHDNYMDYANHIQESGRYLLGMIDDILTLTECDAREDALMLDSADPLEIVRAAAAQVRGAAAAGCVHVSVKAAPNLPAELEADSRRLQRAIWHLLANAVAFTPPGGKVGVYCTVTEDGRLAVCIRDNGRGMDPAQIRTARSILTQGDESWTKRHGGTGIGIPFATRIAELHGGRLRIDSTPGKGTIASIVLPARSAGSVRRLTPAGAHPRTPAAPRVPASCAA</sequence>
<proteinExistence type="predicted"/>
<dbReference type="PANTHER" id="PTHR43047">
    <property type="entry name" value="TWO-COMPONENT HISTIDINE PROTEIN KINASE"/>
    <property type="match status" value="1"/>
</dbReference>
<evidence type="ECO:0000259" key="8">
    <source>
        <dbReference type="PROSITE" id="PS50109"/>
    </source>
</evidence>
<gene>
    <name evidence="9" type="ORF">NJQ99_00050</name>
</gene>
<dbReference type="SUPFAM" id="SSF55874">
    <property type="entry name" value="ATPase domain of HSP90 chaperone/DNA topoisomerase II/histidine kinase"/>
    <property type="match status" value="1"/>
</dbReference>
<feature type="domain" description="Histidine kinase" evidence="8">
    <location>
        <begin position="146"/>
        <end position="368"/>
    </location>
</feature>
<keyword evidence="7" id="KW-0472">Membrane</keyword>
<keyword evidence="3" id="KW-0597">Phosphoprotein</keyword>
<dbReference type="EC" id="2.7.13.3" evidence="2"/>
<comment type="caution">
    <text evidence="9">The sequence shown here is derived from an EMBL/GenBank/DDBJ whole genome shotgun (WGS) entry which is preliminary data.</text>
</comment>
<dbReference type="PANTHER" id="PTHR43047:SF72">
    <property type="entry name" value="OSMOSENSING HISTIDINE PROTEIN KINASE SLN1"/>
    <property type="match status" value="1"/>
</dbReference>
<evidence type="ECO:0000256" key="1">
    <source>
        <dbReference type="ARBA" id="ARBA00000085"/>
    </source>
</evidence>
<dbReference type="InterPro" id="IPR005467">
    <property type="entry name" value="His_kinase_dom"/>
</dbReference>
<dbReference type="InterPro" id="IPR003661">
    <property type="entry name" value="HisK_dim/P_dom"/>
</dbReference>